<dbReference type="PANTHER" id="PTHR33184">
    <property type="entry name" value="PROTEIN TAPETUM DETERMINANT 1-LIKE-RELATED"/>
    <property type="match status" value="1"/>
</dbReference>
<evidence type="ECO:0000313" key="3">
    <source>
        <dbReference type="EMBL" id="OIV89001.1"/>
    </source>
</evidence>
<dbReference type="PANTHER" id="PTHR33184:SF11">
    <property type="entry name" value="BETA-1,3-N-ACETYLGLUCOSAMINYLTRANSFERASE FAMILY PROTEIN"/>
    <property type="match status" value="1"/>
</dbReference>
<dbReference type="STRING" id="3871.A0A1J7G3V8"/>
<dbReference type="KEGG" id="lang:109342035"/>
<accession>A0A1J7G3V8</accession>
<keyword evidence="4" id="KW-1185">Reference proteome</keyword>
<evidence type="ECO:0000313" key="4">
    <source>
        <dbReference type="Proteomes" id="UP000188354"/>
    </source>
</evidence>
<evidence type="ECO:0000256" key="2">
    <source>
        <dbReference type="SAM" id="SignalP"/>
    </source>
</evidence>
<gene>
    <name evidence="3" type="ORF">TanjilG_07625</name>
</gene>
<organism evidence="3 4">
    <name type="scientific">Lupinus angustifolius</name>
    <name type="common">Narrow-leaved blue lupine</name>
    <dbReference type="NCBI Taxonomy" id="3871"/>
    <lineage>
        <taxon>Eukaryota</taxon>
        <taxon>Viridiplantae</taxon>
        <taxon>Streptophyta</taxon>
        <taxon>Embryophyta</taxon>
        <taxon>Tracheophyta</taxon>
        <taxon>Spermatophyta</taxon>
        <taxon>Magnoliopsida</taxon>
        <taxon>eudicotyledons</taxon>
        <taxon>Gunneridae</taxon>
        <taxon>Pentapetalae</taxon>
        <taxon>rosids</taxon>
        <taxon>fabids</taxon>
        <taxon>Fabales</taxon>
        <taxon>Fabaceae</taxon>
        <taxon>Papilionoideae</taxon>
        <taxon>50 kb inversion clade</taxon>
        <taxon>genistoids sensu lato</taxon>
        <taxon>core genistoids</taxon>
        <taxon>Genisteae</taxon>
        <taxon>Lupinus</taxon>
    </lineage>
</organism>
<dbReference type="InterPro" id="IPR040361">
    <property type="entry name" value="TPD1"/>
</dbReference>
<dbReference type="Gramene" id="OIV89001">
    <property type="protein sequence ID" value="OIV89001"/>
    <property type="gene ID" value="TanjilG_07625"/>
</dbReference>
<dbReference type="OrthoDB" id="600752at2759"/>
<dbReference type="GO" id="GO:0001709">
    <property type="term" value="P:cell fate determination"/>
    <property type="evidence" value="ECO:0007669"/>
    <property type="project" value="TreeGrafter"/>
</dbReference>
<protein>
    <submittedName>
        <fullName evidence="3">Uncharacterized protein</fullName>
    </submittedName>
</protein>
<proteinExistence type="predicted"/>
<dbReference type="Proteomes" id="UP000188354">
    <property type="component" value="Unassembled WGS sequence"/>
</dbReference>
<name>A0A1J7G3V8_LUPAN</name>
<feature type="chain" id="PRO_5012407989" evidence="2">
    <location>
        <begin position="24"/>
        <end position="123"/>
    </location>
</feature>
<dbReference type="EMBL" id="KV862927">
    <property type="protein sequence ID" value="OIV89001.1"/>
    <property type="molecule type" value="Genomic_DNA"/>
</dbReference>
<sequence length="123" mass="13685">MATNIVKCLFSIIFFTFIIKGSCVCTFNDIQIGTQRSGREIKGIPEWNVSVINNCVCPQSQIKLLCKGFQTEEPVDPNILSKDGDNCLLINGNTLQAFKSVEFSYAWDPPFLLWPQSSLVGSC</sequence>
<reference evidence="3 4" key="1">
    <citation type="journal article" date="2017" name="Plant Biotechnol. J.">
        <title>A comprehensive draft genome sequence for lupin (Lupinus angustifolius), an emerging health food: insights into plant-microbe interactions and legume evolution.</title>
        <authorList>
            <person name="Hane J.K."/>
            <person name="Ming Y."/>
            <person name="Kamphuis L.G."/>
            <person name="Nelson M.N."/>
            <person name="Garg G."/>
            <person name="Atkins C.A."/>
            <person name="Bayer P.E."/>
            <person name="Bravo A."/>
            <person name="Bringans S."/>
            <person name="Cannon S."/>
            <person name="Edwards D."/>
            <person name="Foley R."/>
            <person name="Gao L.L."/>
            <person name="Harrison M.J."/>
            <person name="Huang W."/>
            <person name="Hurgobin B."/>
            <person name="Li S."/>
            <person name="Liu C.W."/>
            <person name="McGrath A."/>
            <person name="Morahan G."/>
            <person name="Murray J."/>
            <person name="Weller J."/>
            <person name="Jian J."/>
            <person name="Singh K.B."/>
        </authorList>
    </citation>
    <scope>NUCLEOTIDE SEQUENCE [LARGE SCALE GENOMIC DNA]</scope>
    <source>
        <strain evidence="4">cv. Tanjil</strain>
        <tissue evidence="3">Whole plant</tissue>
    </source>
</reference>
<feature type="signal peptide" evidence="2">
    <location>
        <begin position="1"/>
        <end position="23"/>
    </location>
</feature>
<dbReference type="OMA" id="CRCTFGD"/>
<dbReference type="Pfam" id="PF24068">
    <property type="entry name" value="TPD1_C"/>
    <property type="match status" value="1"/>
</dbReference>
<evidence type="ECO:0000256" key="1">
    <source>
        <dbReference type="ARBA" id="ARBA00022729"/>
    </source>
</evidence>
<dbReference type="AlphaFoldDB" id="A0A1J7G3V8"/>
<keyword evidence="1 2" id="KW-0732">Signal</keyword>